<proteinExistence type="predicted"/>
<dbReference type="AlphaFoldDB" id="A0A2G4F5A1"/>
<sequence>MEVEWDPNKADINRQKHGVQFSDAEAVLFDLNALSFEDTTAQGEQRFVVIGMDHLWRLLVVIYTHRGNSVRLISARPATRSERRKYETGI</sequence>
<dbReference type="RefSeq" id="WP_096829251.1">
    <property type="nucleotide sequence ID" value="NZ_NXIB02000009.1"/>
</dbReference>
<organism evidence="1 2">
    <name type="scientific">Tychonema bourrellyi FEM_GT703</name>
    <dbReference type="NCBI Taxonomy" id="2040638"/>
    <lineage>
        <taxon>Bacteria</taxon>
        <taxon>Bacillati</taxon>
        <taxon>Cyanobacteriota</taxon>
        <taxon>Cyanophyceae</taxon>
        <taxon>Oscillatoriophycideae</taxon>
        <taxon>Oscillatoriales</taxon>
        <taxon>Microcoleaceae</taxon>
        <taxon>Tychonema</taxon>
    </lineage>
</organism>
<protein>
    <recommendedName>
        <fullName evidence="3">BrnT family toxin</fullName>
    </recommendedName>
</protein>
<accession>A0A2G4F5A1</accession>
<dbReference type="Gene3D" id="3.10.450.530">
    <property type="entry name" value="Ribonuclease toxin, BrnT, of type II toxin-antitoxin system"/>
    <property type="match status" value="1"/>
</dbReference>
<dbReference type="EMBL" id="NXIB02000009">
    <property type="protein sequence ID" value="PHX56919.1"/>
    <property type="molecule type" value="Genomic_DNA"/>
</dbReference>
<keyword evidence="2" id="KW-1185">Reference proteome</keyword>
<dbReference type="InterPro" id="IPR007460">
    <property type="entry name" value="BrnT_toxin"/>
</dbReference>
<evidence type="ECO:0008006" key="3">
    <source>
        <dbReference type="Google" id="ProtNLM"/>
    </source>
</evidence>
<evidence type="ECO:0000313" key="1">
    <source>
        <dbReference type="EMBL" id="PHX56919.1"/>
    </source>
</evidence>
<dbReference type="Pfam" id="PF04365">
    <property type="entry name" value="BrnT_toxin"/>
    <property type="match status" value="1"/>
</dbReference>
<dbReference type="Proteomes" id="UP000226442">
    <property type="component" value="Unassembled WGS sequence"/>
</dbReference>
<comment type="caution">
    <text evidence="1">The sequence shown here is derived from an EMBL/GenBank/DDBJ whole genome shotgun (WGS) entry which is preliminary data.</text>
</comment>
<reference evidence="1" key="1">
    <citation type="submission" date="2017-10" db="EMBL/GenBank/DDBJ databases">
        <title>Draft genome sequence of the planktic cyanobacteria Tychonema bourrellyi isolated from alpine lentic freshwater.</title>
        <authorList>
            <person name="Tett A."/>
            <person name="Armanini F."/>
            <person name="Asnicar F."/>
            <person name="Boscaini A."/>
            <person name="Pasolli E."/>
            <person name="Zolfo M."/>
            <person name="Donati C."/>
            <person name="Salmaso N."/>
            <person name="Segata N."/>
        </authorList>
    </citation>
    <scope>NUCLEOTIDE SEQUENCE</scope>
    <source>
        <strain evidence="1">FEM_GT703</strain>
    </source>
</reference>
<dbReference type="InterPro" id="IPR038573">
    <property type="entry name" value="BrnT_sf"/>
</dbReference>
<dbReference type="OrthoDB" id="428036at2"/>
<name>A0A2G4F5A1_9CYAN</name>
<evidence type="ECO:0000313" key="2">
    <source>
        <dbReference type="Proteomes" id="UP000226442"/>
    </source>
</evidence>
<gene>
    <name evidence="1" type="ORF">CP500_002770</name>
</gene>